<organism evidence="11 13">
    <name type="scientific">Archangium gephyra</name>
    <dbReference type="NCBI Taxonomy" id="48"/>
    <lineage>
        <taxon>Bacteria</taxon>
        <taxon>Pseudomonadati</taxon>
        <taxon>Myxococcota</taxon>
        <taxon>Myxococcia</taxon>
        <taxon>Myxococcales</taxon>
        <taxon>Cystobacterineae</taxon>
        <taxon>Archangiaceae</taxon>
        <taxon>Archangium</taxon>
    </lineage>
</organism>
<feature type="active site" description="Proton acceptor" evidence="8">
    <location>
        <position position="13"/>
    </location>
</feature>
<evidence type="ECO:0000256" key="2">
    <source>
        <dbReference type="ARBA" id="ARBA00022598"/>
    </source>
</evidence>
<evidence type="ECO:0000256" key="8">
    <source>
        <dbReference type="HAMAP-Rule" id="MF_00011"/>
    </source>
</evidence>
<feature type="binding site" evidence="8">
    <location>
        <position position="13"/>
    </location>
    <ligand>
        <name>Mg(2+)</name>
        <dbReference type="ChEBI" id="CHEBI:18420"/>
    </ligand>
</feature>
<evidence type="ECO:0000256" key="4">
    <source>
        <dbReference type="ARBA" id="ARBA00022741"/>
    </source>
</evidence>
<dbReference type="SUPFAM" id="SSF52540">
    <property type="entry name" value="P-loop containing nucleoside triphosphate hydrolases"/>
    <property type="match status" value="1"/>
</dbReference>
<feature type="active site" description="Proton donor" evidence="8">
    <location>
        <position position="41"/>
    </location>
</feature>
<feature type="binding site" evidence="8">
    <location>
        <position position="311"/>
    </location>
    <ligand>
        <name>GTP</name>
        <dbReference type="ChEBI" id="CHEBI:37565"/>
    </ligand>
</feature>
<dbReference type="InterPro" id="IPR018220">
    <property type="entry name" value="Adenylosuccin_syn_GTP-bd"/>
</dbReference>
<dbReference type="CDD" id="cd03108">
    <property type="entry name" value="AdSS"/>
    <property type="match status" value="1"/>
</dbReference>
<comment type="catalytic activity">
    <reaction evidence="8 10">
        <text>IMP + L-aspartate + GTP = N(6)-(1,2-dicarboxyethyl)-AMP + GDP + phosphate + 2 H(+)</text>
        <dbReference type="Rhea" id="RHEA:15753"/>
        <dbReference type="ChEBI" id="CHEBI:15378"/>
        <dbReference type="ChEBI" id="CHEBI:29991"/>
        <dbReference type="ChEBI" id="CHEBI:37565"/>
        <dbReference type="ChEBI" id="CHEBI:43474"/>
        <dbReference type="ChEBI" id="CHEBI:57567"/>
        <dbReference type="ChEBI" id="CHEBI:58053"/>
        <dbReference type="ChEBI" id="CHEBI:58189"/>
        <dbReference type="EC" id="6.3.4.4"/>
    </reaction>
</comment>
<dbReference type="InterPro" id="IPR042111">
    <property type="entry name" value="Adenylosuccinate_synth_dom3"/>
</dbReference>
<proteinExistence type="inferred from homology"/>
<keyword evidence="6 8" id="KW-0460">Magnesium</keyword>
<keyword evidence="4 8" id="KW-0547">Nucleotide-binding</keyword>
<keyword evidence="14" id="KW-1185">Reference proteome</keyword>
<feature type="binding site" description="in other chain" evidence="8">
    <location>
        <position position="230"/>
    </location>
    <ligand>
        <name>IMP</name>
        <dbReference type="ChEBI" id="CHEBI:58053"/>
        <note>ligand shared between dimeric partners</note>
    </ligand>
</feature>
<evidence type="ECO:0000313" key="13">
    <source>
        <dbReference type="Proteomes" id="UP000035579"/>
    </source>
</evidence>
<feature type="binding site" evidence="8">
    <location>
        <begin position="12"/>
        <end position="18"/>
    </location>
    <ligand>
        <name>GTP</name>
        <dbReference type="ChEBI" id="CHEBI:37565"/>
    </ligand>
</feature>
<evidence type="ECO:0000313" key="12">
    <source>
        <dbReference type="EMBL" id="REG36205.1"/>
    </source>
</evidence>
<dbReference type="Proteomes" id="UP000256345">
    <property type="component" value="Unassembled WGS sequence"/>
</dbReference>
<evidence type="ECO:0000256" key="7">
    <source>
        <dbReference type="ARBA" id="ARBA00023134"/>
    </source>
</evidence>
<dbReference type="FunFam" id="1.10.300.10:FF:000001">
    <property type="entry name" value="Adenylosuccinate synthetase"/>
    <property type="match status" value="1"/>
</dbReference>
<feature type="binding site" description="in other chain" evidence="8">
    <location>
        <begin position="13"/>
        <end position="16"/>
    </location>
    <ligand>
        <name>IMP</name>
        <dbReference type="ChEBI" id="CHEBI:58053"/>
        <note>ligand shared between dimeric partners</note>
    </ligand>
</feature>
<dbReference type="FunFam" id="3.90.170.10:FF:000001">
    <property type="entry name" value="Adenylosuccinate synthetase"/>
    <property type="match status" value="1"/>
</dbReference>
<feature type="binding site" evidence="8">
    <location>
        <begin position="305"/>
        <end position="311"/>
    </location>
    <ligand>
        <name>substrate</name>
    </ligand>
</feature>
<feature type="binding site" evidence="8">
    <location>
        <begin position="40"/>
        <end position="42"/>
    </location>
    <ligand>
        <name>GTP</name>
        <dbReference type="ChEBI" id="CHEBI:37565"/>
    </ligand>
</feature>
<dbReference type="EC" id="6.3.4.4" evidence="8 10"/>
<dbReference type="NCBIfam" id="NF002223">
    <property type="entry name" value="PRK01117.1"/>
    <property type="match status" value="1"/>
</dbReference>
<evidence type="ECO:0000313" key="14">
    <source>
        <dbReference type="Proteomes" id="UP000256345"/>
    </source>
</evidence>
<dbReference type="InterPro" id="IPR027417">
    <property type="entry name" value="P-loop_NTPase"/>
</dbReference>
<dbReference type="PROSITE" id="PS01266">
    <property type="entry name" value="ADENYLOSUCCIN_SYN_1"/>
    <property type="match status" value="1"/>
</dbReference>
<dbReference type="GO" id="GO:0000287">
    <property type="term" value="F:magnesium ion binding"/>
    <property type="evidence" value="ECO:0007669"/>
    <property type="project" value="UniProtKB-UniRule"/>
</dbReference>
<feature type="binding site" evidence="8">
    <location>
        <begin position="419"/>
        <end position="421"/>
    </location>
    <ligand>
        <name>GTP</name>
        <dbReference type="ChEBI" id="CHEBI:37565"/>
    </ligand>
</feature>
<evidence type="ECO:0000256" key="10">
    <source>
        <dbReference type="RuleBase" id="RU000520"/>
    </source>
</evidence>
<feature type="binding site" evidence="8">
    <location>
        <position position="144"/>
    </location>
    <ligand>
        <name>IMP</name>
        <dbReference type="ChEBI" id="CHEBI:58053"/>
        <note>ligand shared between dimeric partners</note>
    </ligand>
</feature>
<dbReference type="KEGG" id="age:AA314_07149"/>
<dbReference type="GO" id="GO:0004019">
    <property type="term" value="F:adenylosuccinate synthase activity"/>
    <property type="evidence" value="ECO:0007669"/>
    <property type="project" value="UniProtKB-UniRule"/>
</dbReference>
<dbReference type="PANTHER" id="PTHR11846:SF0">
    <property type="entry name" value="ADENYLOSUCCINATE SYNTHETASE"/>
    <property type="match status" value="1"/>
</dbReference>
<evidence type="ECO:0000313" key="11">
    <source>
        <dbReference type="EMBL" id="AKJ05523.1"/>
    </source>
</evidence>
<comment type="cofactor">
    <cofactor evidence="8">
        <name>Mg(2+)</name>
        <dbReference type="ChEBI" id="CHEBI:18420"/>
    </cofactor>
    <text evidence="8">Binds 1 Mg(2+) ion per subunit.</text>
</comment>
<reference evidence="12 14" key="2">
    <citation type="submission" date="2018-08" db="EMBL/GenBank/DDBJ databases">
        <title>Genomic Encyclopedia of Archaeal and Bacterial Type Strains, Phase II (KMG-II): from individual species to whole genera.</title>
        <authorList>
            <person name="Goeker M."/>
        </authorList>
    </citation>
    <scope>NUCLEOTIDE SEQUENCE [LARGE SCALE GENOMIC DNA]</scope>
    <source>
        <strain evidence="12 14">DSM 2261</strain>
    </source>
</reference>
<feature type="binding site" description="in other chain" evidence="8">
    <location>
        <begin position="38"/>
        <end position="41"/>
    </location>
    <ligand>
        <name>IMP</name>
        <dbReference type="ChEBI" id="CHEBI:58053"/>
        <note>ligand shared between dimeric partners</note>
    </ligand>
</feature>
<keyword evidence="8" id="KW-0963">Cytoplasm</keyword>
<dbReference type="InterPro" id="IPR033128">
    <property type="entry name" value="Adenylosuccin_syn_Lys_AS"/>
</dbReference>
<dbReference type="EMBL" id="QUMU01000002">
    <property type="protein sequence ID" value="REG36205.1"/>
    <property type="molecule type" value="Genomic_DNA"/>
</dbReference>
<dbReference type="InterPro" id="IPR042109">
    <property type="entry name" value="Adenylosuccinate_synth_dom1"/>
</dbReference>
<evidence type="ECO:0000256" key="5">
    <source>
        <dbReference type="ARBA" id="ARBA00022755"/>
    </source>
</evidence>
<dbReference type="GO" id="GO:0044208">
    <property type="term" value="P:'de novo' AMP biosynthetic process"/>
    <property type="evidence" value="ECO:0007669"/>
    <property type="project" value="UniProtKB-UniRule"/>
</dbReference>
<dbReference type="RefSeq" id="WP_047859045.1">
    <property type="nucleotide sequence ID" value="NZ_CP011509.1"/>
</dbReference>
<feature type="binding site" evidence="8">
    <location>
        <position position="40"/>
    </location>
    <ligand>
        <name>Mg(2+)</name>
        <dbReference type="ChEBI" id="CHEBI:18420"/>
    </ligand>
</feature>
<evidence type="ECO:0000256" key="1">
    <source>
        <dbReference type="ARBA" id="ARBA00011738"/>
    </source>
</evidence>
<comment type="function">
    <text evidence="8">Plays an important role in the de novo pathway of purine nucleotide biosynthesis. Catalyzes the first committed step in the biosynthesis of AMP from IMP.</text>
</comment>
<dbReference type="InterPro" id="IPR042110">
    <property type="entry name" value="Adenylosuccinate_synth_dom2"/>
</dbReference>
<keyword evidence="7 8" id="KW-0342">GTP-binding</keyword>
<keyword evidence="2 8" id="KW-0436">Ligase</keyword>
<name>A0AAC8QD82_9BACT</name>
<comment type="subcellular location">
    <subcellularLocation>
        <location evidence="8">Cytoplasm</location>
    </subcellularLocation>
</comment>
<evidence type="ECO:0000256" key="9">
    <source>
        <dbReference type="PROSITE-ProRule" id="PRU10134"/>
    </source>
</evidence>
<comment type="similarity">
    <text evidence="8 10">Belongs to the adenylosuccinate synthetase family.</text>
</comment>
<dbReference type="NCBIfam" id="TIGR00184">
    <property type="entry name" value="purA"/>
    <property type="match status" value="1"/>
</dbReference>
<sequence>MPNVVVIGAQWGDEGKGKVVDLLTEHAQVVVRFQGGNNAGHTLVVGGQKTVLHLIPSGILHAGKTCVIGNGVVLDPAVLVKELDALKERGFLKDDSHFLISDNAHVIFPWHKLLDTYREKARGVSAIGTTGRGIGPAYEDKVARRGIRVRDLLNSERLRKRIDERLPGVRDELRELCRAANETAPELDAQKYQDEFAALGERLRVHVTDVSLYLAGQVQRGARILFEGAQGTLLDVDHGTYPFVTSSNCVAGNAAVGSGLGPTTIDKVMGISKAYTTRVGGGPFPTELTDETGDRLRKVGDEFGATTGRPRRCGWLDGVVLRYAVRVNGLWGMALTKLDVLSGLKTLQICNAYELDGKRITELPGDYEDLARVKPLYETLPGWDDKLAGVRTFDELPEAAKRYVRRVEEISGVPVVCISVGADRGETVLLQNPFRS</sequence>
<comment type="subunit">
    <text evidence="1 8">Homodimer.</text>
</comment>
<evidence type="ECO:0000256" key="6">
    <source>
        <dbReference type="ARBA" id="ARBA00022842"/>
    </source>
</evidence>
<dbReference type="PROSITE" id="PS00513">
    <property type="entry name" value="ADENYLOSUCCIN_SYN_2"/>
    <property type="match status" value="1"/>
</dbReference>
<dbReference type="GO" id="GO:0046040">
    <property type="term" value="P:IMP metabolic process"/>
    <property type="evidence" value="ECO:0007669"/>
    <property type="project" value="TreeGrafter"/>
</dbReference>
<protein>
    <recommendedName>
        <fullName evidence="8 10">Adenylosuccinate synthetase</fullName>
        <shortName evidence="8">AMPSase</shortName>
        <shortName evidence="8">AdSS</shortName>
        <ecNumber evidence="8 10">6.3.4.4</ecNumber>
    </recommendedName>
    <alternativeName>
        <fullName evidence="8">IMP--aspartate ligase</fullName>
    </alternativeName>
</protein>
<evidence type="ECO:0000256" key="3">
    <source>
        <dbReference type="ARBA" id="ARBA00022723"/>
    </source>
</evidence>
<gene>
    <name evidence="8" type="primary">purA</name>
    <name evidence="11" type="ORF">AA314_07149</name>
    <name evidence="12" type="ORF">ATI61_102582</name>
</gene>
<dbReference type="HAMAP" id="MF_00011">
    <property type="entry name" value="Adenylosucc_synth"/>
    <property type="match status" value="1"/>
</dbReference>
<dbReference type="PANTHER" id="PTHR11846">
    <property type="entry name" value="ADENYLOSUCCINATE SYNTHETASE"/>
    <property type="match status" value="1"/>
</dbReference>
<dbReference type="Gene3D" id="3.90.170.10">
    <property type="entry name" value="Adenylosuccinate Synthetase, subunit A, domain 3"/>
    <property type="match status" value="1"/>
</dbReference>
<feature type="binding site" evidence="8">
    <location>
        <begin position="337"/>
        <end position="339"/>
    </location>
    <ligand>
        <name>GTP</name>
        <dbReference type="ChEBI" id="CHEBI:37565"/>
    </ligand>
</feature>
<dbReference type="AlphaFoldDB" id="A0AAC8QD82"/>
<dbReference type="GO" id="GO:0005525">
    <property type="term" value="F:GTP binding"/>
    <property type="evidence" value="ECO:0007669"/>
    <property type="project" value="UniProtKB-UniRule"/>
</dbReference>
<reference evidence="11 13" key="1">
    <citation type="submission" date="2015-05" db="EMBL/GenBank/DDBJ databases">
        <title>Genome assembly of Archangium gephyra DSM 2261.</title>
        <authorList>
            <person name="Sharma G."/>
            <person name="Subramanian S."/>
        </authorList>
    </citation>
    <scope>NUCLEOTIDE SEQUENCE [LARGE SCALE GENOMIC DNA]</scope>
    <source>
        <strain evidence="11 13">DSM 2261</strain>
    </source>
</reference>
<dbReference type="Gene3D" id="3.40.440.10">
    <property type="entry name" value="Adenylosuccinate Synthetase, subunit A, domain 1"/>
    <property type="match status" value="1"/>
</dbReference>
<accession>A0AAC8QD82</accession>
<dbReference type="SMART" id="SM00788">
    <property type="entry name" value="Adenylsucc_synt"/>
    <property type="match status" value="1"/>
</dbReference>
<dbReference type="Pfam" id="PF00709">
    <property type="entry name" value="Adenylsucc_synt"/>
    <property type="match status" value="1"/>
</dbReference>
<dbReference type="EMBL" id="CP011509">
    <property type="protein sequence ID" value="AKJ05523.1"/>
    <property type="molecule type" value="Genomic_DNA"/>
</dbReference>
<feature type="binding site" description="in other chain" evidence="8">
    <location>
        <position position="309"/>
    </location>
    <ligand>
        <name>IMP</name>
        <dbReference type="ChEBI" id="CHEBI:58053"/>
        <note>ligand shared between dimeric partners</note>
    </ligand>
</feature>
<keyword evidence="3 8" id="KW-0479">Metal-binding</keyword>
<comment type="pathway">
    <text evidence="8 10">Purine metabolism; AMP biosynthesis via de novo pathway; AMP from IMP: step 1/2.</text>
</comment>
<dbReference type="Proteomes" id="UP000035579">
    <property type="component" value="Chromosome"/>
</dbReference>
<dbReference type="Gene3D" id="1.10.300.10">
    <property type="entry name" value="Adenylosuccinate Synthetase, subunit A, domain 2"/>
    <property type="match status" value="1"/>
</dbReference>
<feature type="binding site" description="in other chain" evidence="8">
    <location>
        <position position="245"/>
    </location>
    <ligand>
        <name>IMP</name>
        <dbReference type="ChEBI" id="CHEBI:58053"/>
        <note>ligand shared between dimeric partners</note>
    </ligand>
</feature>
<keyword evidence="5 8" id="KW-0658">Purine biosynthesis</keyword>
<feature type="binding site" description="in other chain" evidence="8">
    <location>
        <position position="130"/>
    </location>
    <ligand>
        <name>IMP</name>
        <dbReference type="ChEBI" id="CHEBI:58053"/>
        <note>ligand shared between dimeric partners</note>
    </ligand>
</feature>
<feature type="active site" evidence="9">
    <location>
        <position position="141"/>
    </location>
</feature>
<dbReference type="GO" id="GO:0005737">
    <property type="term" value="C:cytoplasm"/>
    <property type="evidence" value="ECO:0007669"/>
    <property type="project" value="UniProtKB-SubCell"/>
</dbReference>
<dbReference type="InterPro" id="IPR001114">
    <property type="entry name" value="Adenylosuccinate_synthetase"/>
</dbReference>